<evidence type="ECO:0000256" key="11">
    <source>
        <dbReference type="RuleBase" id="RU004273"/>
    </source>
</evidence>
<keyword evidence="3" id="KW-0479">Metal-binding</keyword>
<dbReference type="CDD" id="cd07415">
    <property type="entry name" value="MPP_PP2A_PP4_PP6"/>
    <property type="match status" value="1"/>
</dbReference>
<keyword evidence="4 11" id="KW-0378">Hydrolase</keyword>
<dbReference type="EC" id="3.1.3.16" evidence="11"/>
<dbReference type="InterPro" id="IPR029052">
    <property type="entry name" value="Metallo-depent_PP-like"/>
</dbReference>
<dbReference type="InterPro" id="IPR004871">
    <property type="entry name" value="RSE1/DDB1/CPSF1_C"/>
</dbReference>
<keyword evidence="14" id="KW-1185">Reference proteome</keyword>
<evidence type="ECO:0000256" key="10">
    <source>
        <dbReference type="ARBA" id="ARBA00048336"/>
    </source>
</evidence>
<dbReference type="Gene3D" id="2.130.10.10">
    <property type="entry name" value="YVTN repeat-like/Quinoprotein amine dehydrogenase"/>
    <property type="match status" value="2"/>
</dbReference>
<dbReference type="PROSITE" id="PS00125">
    <property type="entry name" value="SER_THR_PHOSPHATASE"/>
    <property type="match status" value="1"/>
</dbReference>
<keyword evidence="5" id="KW-0904">Protein phosphatase</keyword>
<evidence type="ECO:0000256" key="9">
    <source>
        <dbReference type="ARBA" id="ARBA00047761"/>
    </source>
</evidence>
<evidence type="ECO:0000313" key="14">
    <source>
        <dbReference type="Proteomes" id="UP001055439"/>
    </source>
</evidence>
<dbReference type="Pfam" id="PF10433">
    <property type="entry name" value="Beta-prop_RSE1_1st"/>
    <property type="match status" value="1"/>
</dbReference>
<dbReference type="SMART" id="SM00156">
    <property type="entry name" value="PP2Ac"/>
    <property type="match status" value="1"/>
</dbReference>
<dbReference type="Pfam" id="PF03178">
    <property type="entry name" value="CPSF_A"/>
    <property type="match status" value="1"/>
</dbReference>
<dbReference type="InterPro" id="IPR058543">
    <property type="entry name" value="Beta-prop_RSE1/DDB1/CPSF1_2nd"/>
</dbReference>
<dbReference type="Pfam" id="PF23726">
    <property type="entry name" value="Beta-prop_RSE1_2nd"/>
    <property type="match status" value="1"/>
</dbReference>
<evidence type="ECO:0000259" key="12">
    <source>
        <dbReference type="PROSITE" id="PS00125"/>
    </source>
</evidence>
<dbReference type="PANTHER" id="PTHR10644">
    <property type="entry name" value="DNA REPAIR/RNA PROCESSING CPSF FAMILY"/>
    <property type="match status" value="1"/>
</dbReference>
<accession>A0A9E7L1M3</accession>
<dbReference type="EMBL" id="CP097510">
    <property type="protein sequence ID" value="URE40582.1"/>
    <property type="molecule type" value="Genomic_DNA"/>
</dbReference>
<proteinExistence type="inferred from homology"/>
<comment type="cofactor">
    <cofactor evidence="1">
        <name>Mn(2+)</name>
        <dbReference type="ChEBI" id="CHEBI:29035"/>
    </cofactor>
</comment>
<evidence type="ECO:0000256" key="7">
    <source>
        <dbReference type="ARBA" id="ARBA00023242"/>
    </source>
</evidence>
<evidence type="ECO:0000256" key="8">
    <source>
        <dbReference type="ARBA" id="ARBA00034714"/>
    </source>
</evidence>
<evidence type="ECO:0000256" key="1">
    <source>
        <dbReference type="ARBA" id="ARBA00001936"/>
    </source>
</evidence>
<dbReference type="GO" id="GO:0046872">
    <property type="term" value="F:metal ion binding"/>
    <property type="evidence" value="ECO:0007669"/>
    <property type="project" value="UniProtKB-KW"/>
</dbReference>
<gene>
    <name evidence="13" type="ORF">MUK42_06335</name>
</gene>
<feature type="domain" description="Serine/threonine specific protein phosphatases" evidence="12">
    <location>
        <begin position="1482"/>
        <end position="1487"/>
    </location>
</feature>
<comment type="catalytic activity">
    <reaction evidence="9">
        <text>O-phospho-L-seryl-[protein] + H2O = L-seryl-[protein] + phosphate</text>
        <dbReference type="Rhea" id="RHEA:20629"/>
        <dbReference type="Rhea" id="RHEA-COMP:9863"/>
        <dbReference type="Rhea" id="RHEA-COMP:11604"/>
        <dbReference type="ChEBI" id="CHEBI:15377"/>
        <dbReference type="ChEBI" id="CHEBI:29999"/>
        <dbReference type="ChEBI" id="CHEBI:43474"/>
        <dbReference type="ChEBI" id="CHEBI:83421"/>
        <dbReference type="EC" id="3.1.3.16"/>
    </reaction>
</comment>
<dbReference type="InterPro" id="IPR006186">
    <property type="entry name" value="Ser/Thr-sp_prot-phosphatase"/>
</dbReference>
<evidence type="ECO:0000256" key="4">
    <source>
        <dbReference type="ARBA" id="ARBA00022801"/>
    </source>
</evidence>
<dbReference type="InterPro" id="IPR015943">
    <property type="entry name" value="WD40/YVTN_repeat-like_dom_sf"/>
</dbReference>
<comment type="catalytic activity">
    <reaction evidence="10 11">
        <text>O-phospho-L-threonyl-[protein] + H2O = L-threonyl-[protein] + phosphate</text>
        <dbReference type="Rhea" id="RHEA:47004"/>
        <dbReference type="Rhea" id="RHEA-COMP:11060"/>
        <dbReference type="Rhea" id="RHEA-COMP:11605"/>
        <dbReference type="ChEBI" id="CHEBI:15377"/>
        <dbReference type="ChEBI" id="CHEBI:30013"/>
        <dbReference type="ChEBI" id="CHEBI:43474"/>
        <dbReference type="ChEBI" id="CHEBI:61977"/>
        <dbReference type="EC" id="3.1.3.16"/>
    </reaction>
</comment>
<dbReference type="GO" id="GO:0005634">
    <property type="term" value="C:nucleus"/>
    <property type="evidence" value="ECO:0007669"/>
    <property type="project" value="UniProtKB-SubCell"/>
</dbReference>
<evidence type="ECO:0000256" key="3">
    <source>
        <dbReference type="ARBA" id="ARBA00022723"/>
    </source>
</evidence>
<protein>
    <recommendedName>
        <fullName evidence="11">Serine/threonine-protein phosphatase</fullName>
        <ecNumber evidence="11">3.1.3.16</ecNumber>
    </recommendedName>
</protein>
<evidence type="ECO:0000256" key="6">
    <source>
        <dbReference type="ARBA" id="ARBA00023211"/>
    </source>
</evidence>
<keyword evidence="7" id="KW-0539">Nucleus</keyword>
<reference evidence="13" key="1">
    <citation type="submission" date="2022-05" db="EMBL/GenBank/DDBJ databases">
        <title>The Musa troglodytarum L. genome provides insights into the mechanism of non-climacteric behaviour and enrichment of carotenoids.</title>
        <authorList>
            <person name="Wang J."/>
        </authorList>
    </citation>
    <scope>NUCLEOTIDE SEQUENCE</scope>
    <source>
        <tissue evidence="13">Leaf</tissue>
    </source>
</reference>
<dbReference type="SUPFAM" id="SSF56300">
    <property type="entry name" value="Metallo-dependent phosphatases"/>
    <property type="match status" value="1"/>
</dbReference>
<dbReference type="OrthoDB" id="20774at2759"/>
<dbReference type="InterPro" id="IPR050358">
    <property type="entry name" value="RSE1/DDB1/CFT1"/>
</dbReference>
<sequence length="1678" mass="184669">MGEDESAARGGHLGSAGRGSPGVHYLAKCVLRGSAILHAVQGHIRSPYSSDIVFGKETSLELASINEDGIVQSIFEQSLFGAIKDLAILPWNNRFQEHAHQAQGKDFLVVLSDSGKLSFLTFCSTMHRGCFVAVSAYEDRFALFDVSIISDSNIGYEILKIFPCHNFRKFPIHRKTKQKEAVVRIHWVPASVVQFGACASFQMMQLLINNMWKGSFINELLLFGYNRHAHTIQVISWYSETGPLAINISAIPHFPGFAILFRIGEMLLMDLRDPQNICCLHKINLNIPSLVEDRSFVEESCRALDDDEGMFNVAACALLELRDSGPDMFKVDDPMSIDSGGGKGSSSSKLVCSWTWRPGNSMDPKLIFCLDTGELYMVEIYSHTEGININLSECLYRGSPCKALLWVKCGLIAGLVEMGDGFVLKLEHAKLFYKSSIQNIAPILDVSIADYHDEKQDQMFACCGMNPEGSLRIIRSGISVERLLRTAPIYQGVTGTWTLRMKQSDPYHSFLVLSFVEETRILSVGLSFNDVTDAVGFQSDVCTLACGLFADGVLVQIHRSGIRLCLPTTSAHPGGVPLSLPICASWSPGSRTISVGAVGQNLVIIATSNPCFLSIIGVRSLSTYNFEVYEIRHVRLQYEVSCISIPLKNTKNKHIASETRLANKDHEVSHFDNFDINMAFVIGTHKPSVEVLSFANEEAFRVLATGTIAVSNGVGSPISGCIPEDVRLVSVDHPYVLAGLRNGMLLRFEWPAIPEFLPSDPSRQSCLPRSCFSDYGSSSSIVANLNSYNSVTEQAKNCIPIFLQLIAIRRIGITPAVLVPLKDSLDADIIVLSDRPWVLHAARHSLAYTSISFQPATHVTPVCSVECPKGVLFVAENSLHLVEMVHCKRLNVQKFSIDGTPRKVLYHRESKTLLVLRTGLGGGSCSSDICRVDPFSGTLLSKFQCEPGETAKCMQIVKVGKEQVLVVGTSQSVGRIIMPSGEAESTKGRLIVLSLDSAQNDSEGSPLIYCSNMDVSSQAGSPFGEIVGYAAEQLSSSSHCSSQGDPCSDGIHLDEIGAGQLRLVSQATSSGAVLAVCPYLDQYVLASAGNTLNVFGFANENPQRLRKFAVGRTRFTITCLRTHLTRIAVGDCRDGVLFYSYHEDVRKLELLYSDPVQRLVADCALMDCDTAVVSDRRGNISVLSCPSSLEVSEYPEKNLVLNCSFYMGETVMSIQKASISCKLPVDNVLNGSDGAERVLESSYNSVVASTLLGSVFILIPITSEEHALLESVQARLAVHRLTCPVLGNEHKEYRGRGMPAGVPNILDGDMLMQFLELTSLQQKSVLASPGSSMHASASDLHQSPLSVNTVVQLLERWGGGEAKMSVNTMPASASHANLDEQIAQLMQCKPLPEQEVRMLCEKAKEVLMEESNVQPVKSPVTICGDIHGQFHDLAELFQIGGKCPDTNYLFMGDYVDRGYYSVETVTLLVALKVRYPQRITILRGNHESRQITQVYGFYDECLRKYGNANVWKIFTDLFDYFPLTALVVESEIFCLHGGLSPSIETLDSIRSFDRVQEVPHEGPMCDLLWSDPDDRCGWGISPRGAGYTFGQDISEQFNHTNNLRLIARAHQLVMDGYNWGHEQKVVTIFSAPNYCYRCGNMASIMEVDECKGQTFIQFEPAPRRGEPDVTRRTPDYFL</sequence>
<dbReference type="GO" id="GO:0004722">
    <property type="term" value="F:protein serine/threonine phosphatase activity"/>
    <property type="evidence" value="ECO:0007669"/>
    <property type="project" value="UniProtKB-EC"/>
</dbReference>
<name>A0A9E7L1M3_9LILI</name>
<dbReference type="InterPro" id="IPR004843">
    <property type="entry name" value="Calcineurin-like_PHP"/>
</dbReference>
<evidence type="ECO:0000256" key="5">
    <source>
        <dbReference type="ARBA" id="ARBA00022912"/>
    </source>
</evidence>
<dbReference type="FunFam" id="3.60.21.10:FF:000003">
    <property type="entry name" value="Serine/threonine-protein phosphatase"/>
    <property type="match status" value="1"/>
</dbReference>
<dbReference type="PRINTS" id="PR00114">
    <property type="entry name" value="STPHPHTASE"/>
</dbReference>
<keyword evidence="6" id="KW-0464">Manganese</keyword>
<comment type="similarity">
    <text evidence="8">Belongs to the PPP phosphatase family. PP-2A subfamily.</text>
</comment>
<dbReference type="GO" id="GO:0003676">
    <property type="term" value="F:nucleic acid binding"/>
    <property type="evidence" value="ECO:0007669"/>
    <property type="project" value="InterPro"/>
</dbReference>
<dbReference type="Pfam" id="PF00149">
    <property type="entry name" value="Metallophos"/>
    <property type="match status" value="1"/>
</dbReference>
<dbReference type="Proteomes" id="UP001055439">
    <property type="component" value="Chromosome 8"/>
</dbReference>
<dbReference type="Gene3D" id="3.60.21.10">
    <property type="match status" value="1"/>
</dbReference>
<dbReference type="InterPro" id="IPR018846">
    <property type="entry name" value="Beta-prop_RSE1/DDB1/CPSF1_1st"/>
</dbReference>
<evidence type="ECO:0000256" key="2">
    <source>
        <dbReference type="ARBA" id="ARBA00004123"/>
    </source>
</evidence>
<organism evidence="13 14">
    <name type="scientific">Musa troglodytarum</name>
    <name type="common">fe'i banana</name>
    <dbReference type="NCBI Taxonomy" id="320322"/>
    <lineage>
        <taxon>Eukaryota</taxon>
        <taxon>Viridiplantae</taxon>
        <taxon>Streptophyta</taxon>
        <taxon>Embryophyta</taxon>
        <taxon>Tracheophyta</taxon>
        <taxon>Spermatophyta</taxon>
        <taxon>Magnoliopsida</taxon>
        <taxon>Liliopsida</taxon>
        <taxon>Zingiberales</taxon>
        <taxon>Musaceae</taxon>
        <taxon>Musa</taxon>
    </lineage>
</organism>
<comment type="subcellular location">
    <subcellularLocation>
        <location evidence="2">Nucleus</location>
    </subcellularLocation>
</comment>
<evidence type="ECO:0000313" key="13">
    <source>
        <dbReference type="EMBL" id="URE40582.1"/>
    </source>
</evidence>